<gene>
    <name evidence="1" type="ORF">A2527_14435</name>
</gene>
<comment type="caution">
    <text evidence="1">The sequence shown here is derived from an EMBL/GenBank/DDBJ whole genome shotgun (WGS) entry which is preliminary data.</text>
</comment>
<organism evidence="1 2">
    <name type="scientific">Candidatus Lambdaproteobacteria bacterium RIFOXYD2_FULL_50_16</name>
    <dbReference type="NCBI Taxonomy" id="1817772"/>
    <lineage>
        <taxon>Bacteria</taxon>
        <taxon>Pseudomonadati</taxon>
        <taxon>Pseudomonadota</taxon>
        <taxon>Candidatus Lambdaproteobacteria</taxon>
    </lineage>
</organism>
<dbReference type="AlphaFoldDB" id="A0A1F6G4T1"/>
<proteinExistence type="predicted"/>
<evidence type="ECO:0000313" key="2">
    <source>
        <dbReference type="Proteomes" id="UP000178449"/>
    </source>
</evidence>
<reference evidence="1 2" key="1">
    <citation type="journal article" date="2016" name="Nat. Commun.">
        <title>Thousands of microbial genomes shed light on interconnected biogeochemical processes in an aquifer system.</title>
        <authorList>
            <person name="Anantharaman K."/>
            <person name="Brown C.T."/>
            <person name="Hug L.A."/>
            <person name="Sharon I."/>
            <person name="Castelle C.J."/>
            <person name="Probst A.J."/>
            <person name="Thomas B.C."/>
            <person name="Singh A."/>
            <person name="Wilkins M.J."/>
            <person name="Karaoz U."/>
            <person name="Brodie E.L."/>
            <person name="Williams K.H."/>
            <person name="Hubbard S.S."/>
            <person name="Banfield J.F."/>
        </authorList>
    </citation>
    <scope>NUCLEOTIDE SEQUENCE [LARGE SCALE GENOMIC DNA]</scope>
</reference>
<dbReference type="Gene3D" id="3.30.70.920">
    <property type="match status" value="1"/>
</dbReference>
<dbReference type="EMBL" id="MFNE01000053">
    <property type="protein sequence ID" value="OGG93118.1"/>
    <property type="molecule type" value="Genomic_DNA"/>
</dbReference>
<name>A0A1F6G4T1_9PROT</name>
<dbReference type="STRING" id="1817772.A2527_14435"/>
<dbReference type="InterPro" id="IPR005623">
    <property type="entry name" value="Chaperone_NapD_NO3_reduct"/>
</dbReference>
<accession>A0A1F6G4T1</accession>
<dbReference type="Proteomes" id="UP000178449">
    <property type="component" value="Unassembled WGS sequence"/>
</dbReference>
<sequence>MYISALYLLFDPRVEDRLRGYLVEATDLELMAEEGQKMILTLESTDEPTARRRLSELEALPGVLGVQVSGFYVS</sequence>
<dbReference type="Pfam" id="PF03927">
    <property type="entry name" value="NapD"/>
    <property type="match status" value="1"/>
</dbReference>
<protein>
    <submittedName>
        <fullName evidence="1">Uncharacterized protein</fullName>
    </submittedName>
</protein>
<evidence type="ECO:0000313" key="1">
    <source>
        <dbReference type="EMBL" id="OGG93118.1"/>
    </source>
</evidence>